<feature type="region of interest" description="Disordered" evidence="1">
    <location>
        <begin position="144"/>
        <end position="190"/>
    </location>
</feature>
<feature type="compositionally biased region" description="Polar residues" evidence="1">
    <location>
        <begin position="175"/>
        <end position="184"/>
    </location>
</feature>
<comment type="caution">
    <text evidence="2">The sequence shown here is derived from an EMBL/GenBank/DDBJ whole genome shotgun (WGS) entry which is preliminary data.</text>
</comment>
<organism evidence="2 3">
    <name type="scientific">Lichtheimia corymbifera JMRC:FSU:9682</name>
    <dbReference type="NCBI Taxonomy" id="1263082"/>
    <lineage>
        <taxon>Eukaryota</taxon>
        <taxon>Fungi</taxon>
        <taxon>Fungi incertae sedis</taxon>
        <taxon>Mucoromycota</taxon>
        <taxon>Mucoromycotina</taxon>
        <taxon>Mucoromycetes</taxon>
        <taxon>Mucorales</taxon>
        <taxon>Lichtheimiaceae</taxon>
        <taxon>Lichtheimia</taxon>
    </lineage>
</organism>
<dbReference type="VEuPathDB" id="FungiDB:LCOR_08189.1"/>
<dbReference type="EMBL" id="CBTN010000044">
    <property type="protein sequence ID" value="CDH57221.1"/>
    <property type="molecule type" value="Genomic_DNA"/>
</dbReference>
<keyword evidence="3" id="KW-1185">Reference proteome</keyword>
<dbReference type="OrthoDB" id="2279526at2759"/>
<evidence type="ECO:0000256" key="1">
    <source>
        <dbReference type="SAM" id="MobiDB-lite"/>
    </source>
</evidence>
<evidence type="ECO:0000313" key="2">
    <source>
        <dbReference type="EMBL" id="CDH57221.1"/>
    </source>
</evidence>
<evidence type="ECO:0000313" key="3">
    <source>
        <dbReference type="Proteomes" id="UP000027586"/>
    </source>
</evidence>
<accession>A0A068S7I8</accession>
<dbReference type="AlphaFoldDB" id="A0A068S7I8"/>
<gene>
    <name evidence="2" type="ORF">LCOR_08189.1</name>
</gene>
<feature type="compositionally biased region" description="Low complexity" evidence="1">
    <location>
        <begin position="154"/>
        <end position="167"/>
    </location>
</feature>
<proteinExistence type="predicted"/>
<name>A0A068S7I8_9FUNG</name>
<sequence>MSQQQQQQPNCPPNVAEMIYRLKTRLALADFKRKHGYEKYDFLSLEWGLLHHSHMQQQHYHHHHHPHIQQKLKSAFTLVTAAAASPASARYYNKNGAKGNDRSNNTTRRYYYYGHSHGIPKMSHSSASIKKRAALSRTMTRSSPLLYPLSAKRSTSPSPTPTTTSSTAAVPRRCASSSPLSKSYTVDDPVFSSDEEDAANLLVMLQRQQHA</sequence>
<reference evidence="2" key="1">
    <citation type="submission" date="2013-08" db="EMBL/GenBank/DDBJ databases">
        <title>Gene expansion shapes genome architecture in the human pathogen Lichtheimia corymbifera: an evolutionary genomics analysis in the ancient terrestrial Mucorales (Mucoromycotina).</title>
        <authorList>
            <person name="Schwartze V.U."/>
            <person name="Winter S."/>
            <person name="Shelest E."/>
            <person name="Marcet-Houben M."/>
            <person name="Horn F."/>
            <person name="Wehner S."/>
            <person name="Hoffmann K."/>
            <person name="Riege K."/>
            <person name="Sammeth M."/>
            <person name="Nowrousian M."/>
            <person name="Valiante V."/>
            <person name="Linde J."/>
            <person name="Jacobsen I.D."/>
            <person name="Marz M."/>
            <person name="Brakhage A.A."/>
            <person name="Gabaldon T."/>
            <person name="Bocker S."/>
            <person name="Voigt K."/>
        </authorList>
    </citation>
    <scope>NUCLEOTIDE SEQUENCE [LARGE SCALE GENOMIC DNA]</scope>
    <source>
        <strain evidence="2">FSU 9682</strain>
    </source>
</reference>
<protein>
    <submittedName>
        <fullName evidence="2">Uncharacterized protein</fullName>
    </submittedName>
</protein>
<dbReference type="Proteomes" id="UP000027586">
    <property type="component" value="Unassembled WGS sequence"/>
</dbReference>